<dbReference type="Proteomes" id="UP001330749">
    <property type="component" value="Unassembled WGS sequence"/>
</dbReference>
<dbReference type="EMBL" id="JARMQG010000189">
    <property type="protein sequence ID" value="MED3563548.1"/>
    <property type="molecule type" value="Genomic_DNA"/>
</dbReference>
<evidence type="ECO:0000256" key="9">
    <source>
        <dbReference type="ARBA" id="ARBA00023012"/>
    </source>
</evidence>
<gene>
    <name evidence="11" type="ORF">P4447_14000</name>
</gene>
<proteinExistence type="predicted"/>
<organism evidence="11 12">
    <name type="scientific">Bacillus xiapuensis</name>
    <dbReference type="NCBI Taxonomy" id="2014075"/>
    <lineage>
        <taxon>Bacteria</taxon>
        <taxon>Bacillati</taxon>
        <taxon>Bacillota</taxon>
        <taxon>Bacilli</taxon>
        <taxon>Bacillales</taxon>
        <taxon>Bacillaceae</taxon>
        <taxon>Bacillus</taxon>
    </lineage>
</organism>
<evidence type="ECO:0000313" key="11">
    <source>
        <dbReference type="EMBL" id="MED3563548.1"/>
    </source>
</evidence>
<dbReference type="InterPro" id="IPR003594">
    <property type="entry name" value="HATPase_dom"/>
</dbReference>
<dbReference type="PROSITE" id="PS50109">
    <property type="entry name" value="HIS_KIN"/>
    <property type="match status" value="1"/>
</dbReference>
<dbReference type="PRINTS" id="PR00344">
    <property type="entry name" value="BCTRLSENSOR"/>
</dbReference>
<dbReference type="EC" id="2.7.13.3" evidence="3"/>
<dbReference type="InterPro" id="IPR050351">
    <property type="entry name" value="BphY/WalK/GraS-like"/>
</dbReference>
<evidence type="ECO:0000256" key="6">
    <source>
        <dbReference type="ARBA" id="ARBA00022741"/>
    </source>
</evidence>
<feature type="domain" description="Histidine kinase" evidence="10">
    <location>
        <begin position="1"/>
        <end position="114"/>
    </location>
</feature>
<keyword evidence="9" id="KW-0902">Two-component regulatory system</keyword>
<evidence type="ECO:0000256" key="3">
    <source>
        <dbReference type="ARBA" id="ARBA00012438"/>
    </source>
</evidence>
<dbReference type="PANTHER" id="PTHR45453:SF1">
    <property type="entry name" value="PHOSPHATE REGULON SENSOR PROTEIN PHOR"/>
    <property type="match status" value="1"/>
</dbReference>
<evidence type="ECO:0000256" key="4">
    <source>
        <dbReference type="ARBA" id="ARBA00022553"/>
    </source>
</evidence>
<dbReference type="SUPFAM" id="SSF55874">
    <property type="entry name" value="ATPase domain of HSP90 chaperone/DNA topoisomerase II/histidine kinase"/>
    <property type="match status" value="1"/>
</dbReference>
<dbReference type="PANTHER" id="PTHR45453">
    <property type="entry name" value="PHOSPHATE REGULON SENSOR PROTEIN PHOR"/>
    <property type="match status" value="1"/>
</dbReference>
<keyword evidence="7" id="KW-0418">Kinase</keyword>
<comment type="subcellular location">
    <subcellularLocation>
        <location evidence="2">Membrane</location>
    </subcellularLocation>
</comment>
<feature type="non-terminal residue" evidence="11">
    <location>
        <position position="1"/>
    </location>
</feature>
<keyword evidence="12" id="KW-1185">Reference proteome</keyword>
<dbReference type="SMART" id="SM00387">
    <property type="entry name" value="HATPase_c"/>
    <property type="match status" value="1"/>
</dbReference>
<evidence type="ECO:0000256" key="1">
    <source>
        <dbReference type="ARBA" id="ARBA00000085"/>
    </source>
</evidence>
<evidence type="ECO:0000259" key="10">
    <source>
        <dbReference type="PROSITE" id="PS50109"/>
    </source>
</evidence>
<evidence type="ECO:0000256" key="8">
    <source>
        <dbReference type="ARBA" id="ARBA00022840"/>
    </source>
</evidence>
<dbReference type="Pfam" id="PF02518">
    <property type="entry name" value="HATPase_c"/>
    <property type="match status" value="1"/>
</dbReference>
<accession>A0ABU6NBF4</accession>
<dbReference type="InterPro" id="IPR005467">
    <property type="entry name" value="His_kinase_dom"/>
</dbReference>
<keyword evidence="5" id="KW-0808">Transferase</keyword>
<comment type="caution">
    <text evidence="11">The sequence shown here is derived from an EMBL/GenBank/DDBJ whole genome shotgun (WGS) entry which is preliminary data.</text>
</comment>
<dbReference type="RefSeq" id="WP_327968604.1">
    <property type="nucleotide sequence ID" value="NZ_JARMQG010000189.1"/>
</dbReference>
<sequence length="114" mass="12643">INGDVSLLYSVWENLLTNAIKYNYENGNIEIDLNDSGSFVEVTVKDSGIGLEQEQLQRIFDRFYRADTSRTRSVEGTGLGLSIVKSIVDLHHGKIVAESQKGKGTSIKVILPKM</sequence>
<keyword evidence="6" id="KW-0547">Nucleotide-binding</keyword>
<reference evidence="11 12" key="1">
    <citation type="submission" date="2023-03" db="EMBL/GenBank/DDBJ databases">
        <title>Bacillus Genome Sequencing.</title>
        <authorList>
            <person name="Dunlap C."/>
        </authorList>
    </citation>
    <scope>NUCLEOTIDE SEQUENCE [LARGE SCALE GENOMIC DNA]</scope>
    <source>
        <strain evidence="11 12">B-14544</strain>
    </source>
</reference>
<dbReference type="InterPro" id="IPR004358">
    <property type="entry name" value="Sig_transdc_His_kin-like_C"/>
</dbReference>
<evidence type="ECO:0000313" key="12">
    <source>
        <dbReference type="Proteomes" id="UP001330749"/>
    </source>
</evidence>
<name>A0ABU6NBF4_9BACI</name>
<evidence type="ECO:0000256" key="7">
    <source>
        <dbReference type="ARBA" id="ARBA00022777"/>
    </source>
</evidence>
<keyword evidence="4" id="KW-0597">Phosphoprotein</keyword>
<protein>
    <recommendedName>
        <fullName evidence="3">histidine kinase</fullName>
        <ecNumber evidence="3">2.7.13.3</ecNumber>
    </recommendedName>
</protein>
<evidence type="ECO:0000256" key="2">
    <source>
        <dbReference type="ARBA" id="ARBA00004370"/>
    </source>
</evidence>
<dbReference type="Gene3D" id="3.30.565.10">
    <property type="entry name" value="Histidine kinase-like ATPase, C-terminal domain"/>
    <property type="match status" value="1"/>
</dbReference>
<evidence type="ECO:0000256" key="5">
    <source>
        <dbReference type="ARBA" id="ARBA00022679"/>
    </source>
</evidence>
<dbReference type="GO" id="GO:0005524">
    <property type="term" value="F:ATP binding"/>
    <property type="evidence" value="ECO:0007669"/>
    <property type="project" value="UniProtKB-KW"/>
</dbReference>
<dbReference type="InterPro" id="IPR036890">
    <property type="entry name" value="HATPase_C_sf"/>
</dbReference>
<comment type="catalytic activity">
    <reaction evidence="1">
        <text>ATP + protein L-histidine = ADP + protein N-phospho-L-histidine.</text>
        <dbReference type="EC" id="2.7.13.3"/>
    </reaction>
</comment>
<keyword evidence="8 11" id="KW-0067">ATP-binding</keyword>